<dbReference type="SUPFAM" id="SSF57802">
    <property type="entry name" value="Rubredoxin-like"/>
    <property type="match status" value="1"/>
</dbReference>
<dbReference type="PANTHER" id="PTHR48136:SF1">
    <property type="entry name" value="RUBREDOXIN-LIKE SUPERFAMILY PROTEIN"/>
    <property type="match status" value="1"/>
</dbReference>
<protein>
    <recommendedName>
        <fullName evidence="5">Rubredoxin-like domain-containing protein</fullName>
    </recommendedName>
</protein>
<evidence type="ECO:0000256" key="3">
    <source>
        <dbReference type="ARBA" id="ARBA00022982"/>
    </source>
</evidence>
<dbReference type="Gene3D" id="2.20.28.10">
    <property type="match status" value="1"/>
</dbReference>
<evidence type="ECO:0000313" key="7">
    <source>
        <dbReference type="Proteomes" id="UP000775213"/>
    </source>
</evidence>
<proteinExistence type="predicted"/>
<gene>
    <name evidence="6" type="ORF">IEQ34_006837</name>
</gene>
<dbReference type="GO" id="GO:0005506">
    <property type="term" value="F:iron ion binding"/>
    <property type="evidence" value="ECO:0007669"/>
    <property type="project" value="InterPro"/>
</dbReference>
<dbReference type="InterPro" id="IPR048574">
    <property type="entry name" value="RUBY_RBDX"/>
</dbReference>
<organism evidence="6 7">
    <name type="scientific">Dendrobium chrysotoxum</name>
    <name type="common">Orchid</name>
    <dbReference type="NCBI Taxonomy" id="161865"/>
    <lineage>
        <taxon>Eukaryota</taxon>
        <taxon>Viridiplantae</taxon>
        <taxon>Streptophyta</taxon>
        <taxon>Embryophyta</taxon>
        <taxon>Tracheophyta</taxon>
        <taxon>Spermatophyta</taxon>
        <taxon>Magnoliopsida</taxon>
        <taxon>Liliopsida</taxon>
        <taxon>Asparagales</taxon>
        <taxon>Orchidaceae</taxon>
        <taxon>Epidendroideae</taxon>
        <taxon>Malaxideae</taxon>
        <taxon>Dendrobiinae</taxon>
        <taxon>Dendrobium</taxon>
    </lineage>
</organism>
<keyword evidence="4" id="KW-0408">Iron</keyword>
<feature type="domain" description="Rubredoxin-like" evidence="5">
    <location>
        <begin position="78"/>
        <end position="118"/>
    </location>
</feature>
<evidence type="ECO:0000256" key="1">
    <source>
        <dbReference type="ARBA" id="ARBA00022448"/>
    </source>
</evidence>
<keyword evidence="3" id="KW-0249">Electron transport</keyword>
<dbReference type="Proteomes" id="UP000775213">
    <property type="component" value="Unassembled WGS sequence"/>
</dbReference>
<dbReference type="CDD" id="cd00730">
    <property type="entry name" value="rubredoxin"/>
    <property type="match status" value="1"/>
</dbReference>
<keyword evidence="1" id="KW-0813">Transport</keyword>
<comment type="caution">
    <text evidence="6">The sequence shown here is derived from an EMBL/GenBank/DDBJ whole genome shotgun (WGS) entry which is preliminary data.</text>
</comment>
<evidence type="ECO:0000313" key="6">
    <source>
        <dbReference type="EMBL" id="KAH0464051.1"/>
    </source>
</evidence>
<dbReference type="EMBL" id="JAGFBR010000007">
    <property type="protein sequence ID" value="KAH0464051.1"/>
    <property type="molecule type" value="Genomic_DNA"/>
</dbReference>
<keyword evidence="7" id="KW-1185">Reference proteome</keyword>
<dbReference type="PROSITE" id="PS50903">
    <property type="entry name" value="RUBREDOXIN_LIKE"/>
    <property type="match status" value="1"/>
</dbReference>
<evidence type="ECO:0000259" key="5">
    <source>
        <dbReference type="PROSITE" id="PS50903"/>
    </source>
</evidence>
<sequence>MALQSTAPAALRPSTVASALATPAILLPTQSGTIGLRRPLDPYALRSSYLSPSVKLFLSPFRSTGTAAPRFSMRVTSKQAYICRDCGYIYNESTPFEKLPDKYFCPVCGAPKRRFRVYEPTVTKNSNETDVRKARKAQLKRDEAIGVLFQYFSLYYRGNFTSQFLNRMVCLNFSKALFCLTECILIQNYHI</sequence>
<keyword evidence="2" id="KW-0479">Metal-binding</keyword>
<dbReference type="PANTHER" id="PTHR48136">
    <property type="entry name" value="RUBREDOXIN-LIKE SUPERFAMILY PROTEIN"/>
    <property type="match status" value="1"/>
</dbReference>
<name>A0AAV7H592_DENCH</name>
<evidence type="ECO:0000256" key="4">
    <source>
        <dbReference type="ARBA" id="ARBA00023004"/>
    </source>
</evidence>
<dbReference type="InterPro" id="IPR024934">
    <property type="entry name" value="Rubredoxin-like_dom"/>
</dbReference>
<accession>A0AAV7H592</accession>
<dbReference type="Pfam" id="PF21349">
    <property type="entry name" value="RUBY_RBDX"/>
    <property type="match status" value="1"/>
</dbReference>
<dbReference type="AlphaFoldDB" id="A0AAV7H592"/>
<evidence type="ECO:0000256" key="2">
    <source>
        <dbReference type="ARBA" id="ARBA00022723"/>
    </source>
</evidence>
<dbReference type="InterPro" id="IPR024935">
    <property type="entry name" value="Rubredoxin_dom"/>
</dbReference>
<reference evidence="6 7" key="1">
    <citation type="journal article" date="2021" name="Hortic Res">
        <title>Chromosome-scale assembly of the Dendrobium chrysotoxum genome enhances the understanding of orchid evolution.</title>
        <authorList>
            <person name="Zhang Y."/>
            <person name="Zhang G.Q."/>
            <person name="Zhang D."/>
            <person name="Liu X.D."/>
            <person name="Xu X.Y."/>
            <person name="Sun W.H."/>
            <person name="Yu X."/>
            <person name="Zhu X."/>
            <person name="Wang Z.W."/>
            <person name="Zhao X."/>
            <person name="Zhong W.Y."/>
            <person name="Chen H."/>
            <person name="Yin W.L."/>
            <person name="Huang T."/>
            <person name="Niu S.C."/>
            <person name="Liu Z.J."/>
        </authorList>
    </citation>
    <scope>NUCLEOTIDE SEQUENCE [LARGE SCALE GENOMIC DNA]</scope>
    <source>
        <strain evidence="6">Lindl</strain>
    </source>
</reference>